<keyword evidence="1" id="KW-1133">Transmembrane helix</keyword>
<organism evidence="2">
    <name type="scientific">termite gut metagenome</name>
    <dbReference type="NCBI Taxonomy" id="433724"/>
    <lineage>
        <taxon>unclassified sequences</taxon>
        <taxon>metagenomes</taxon>
        <taxon>organismal metagenomes</taxon>
    </lineage>
</organism>
<evidence type="ECO:0000313" key="2">
    <source>
        <dbReference type="EMBL" id="KAA6332955.1"/>
    </source>
</evidence>
<dbReference type="EMBL" id="SNRY01001173">
    <property type="protein sequence ID" value="KAA6332955.1"/>
    <property type="molecule type" value="Genomic_DNA"/>
</dbReference>
<name>A0A5J4RHY2_9ZZZZ</name>
<feature type="non-terminal residue" evidence="2">
    <location>
        <position position="123"/>
    </location>
</feature>
<reference evidence="2" key="1">
    <citation type="submission" date="2019-03" db="EMBL/GenBank/DDBJ databases">
        <title>Single cell metagenomics reveals metabolic interactions within the superorganism composed of flagellate Streblomastix strix and complex community of Bacteroidetes bacteria on its surface.</title>
        <authorList>
            <person name="Treitli S.C."/>
            <person name="Kolisko M."/>
            <person name="Husnik F."/>
            <person name="Keeling P."/>
            <person name="Hampl V."/>
        </authorList>
    </citation>
    <scope>NUCLEOTIDE SEQUENCE</scope>
    <source>
        <strain evidence="2">STM</strain>
    </source>
</reference>
<protein>
    <submittedName>
        <fullName evidence="2">Uncharacterized protein</fullName>
    </submittedName>
</protein>
<comment type="caution">
    <text evidence="2">The sequence shown here is derived from an EMBL/GenBank/DDBJ whole genome shotgun (WGS) entry which is preliminary data.</text>
</comment>
<sequence length="123" mass="14083">METVLSLNDNESHTVRVFGYSLCGFFDLARGEARRWKALNLLYAPSIQRSGKLKVESIYLIDGYFVIFPVVIGLFLCAIVILRACYRHPPVCYFYALRMPVAYLIMPMGYVRYAHGIFPYAIG</sequence>
<gene>
    <name evidence="2" type="ORF">EZS27_018582</name>
</gene>
<keyword evidence="1" id="KW-0812">Transmembrane</keyword>
<feature type="transmembrane region" description="Helical" evidence="1">
    <location>
        <begin position="93"/>
        <end position="111"/>
    </location>
</feature>
<dbReference type="AlphaFoldDB" id="A0A5J4RHY2"/>
<accession>A0A5J4RHY2</accession>
<evidence type="ECO:0000256" key="1">
    <source>
        <dbReference type="SAM" id="Phobius"/>
    </source>
</evidence>
<proteinExistence type="predicted"/>
<feature type="transmembrane region" description="Helical" evidence="1">
    <location>
        <begin position="58"/>
        <end position="81"/>
    </location>
</feature>
<keyword evidence="1" id="KW-0472">Membrane</keyword>